<dbReference type="PROSITE" id="PS00698">
    <property type="entry name" value="GH9_3"/>
    <property type="match status" value="1"/>
</dbReference>
<evidence type="ECO:0000256" key="8">
    <source>
        <dbReference type="PROSITE-ProRule" id="PRU10060"/>
    </source>
</evidence>
<evidence type="ECO:0000259" key="10">
    <source>
        <dbReference type="Pfam" id="PF00759"/>
    </source>
</evidence>
<name>A0ABD0JDA0_9CAEN</name>
<evidence type="ECO:0000256" key="5">
    <source>
        <dbReference type="ARBA" id="ARBA00023277"/>
    </source>
</evidence>
<evidence type="ECO:0000313" key="11">
    <source>
        <dbReference type="EMBL" id="KAK7471374.1"/>
    </source>
</evidence>
<gene>
    <name evidence="11" type="ORF">BaRGS_00035980</name>
</gene>
<evidence type="ECO:0000256" key="9">
    <source>
        <dbReference type="RuleBase" id="RU361166"/>
    </source>
</evidence>
<dbReference type="EC" id="3.2.1.4" evidence="9"/>
<accession>A0ABD0JDA0</accession>
<keyword evidence="5 8" id="KW-0119">Carbohydrate metabolism</keyword>
<feature type="active site" evidence="8">
    <location>
        <position position="89"/>
    </location>
</feature>
<dbReference type="Pfam" id="PF00759">
    <property type="entry name" value="Glyco_hydro_9"/>
    <property type="match status" value="1"/>
</dbReference>
<proteinExistence type="inferred from homology"/>
<evidence type="ECO:0000256" key="1">
    <source>
        <dbReference type="ARBA" id="ARBA00000966"/>
    </source>
</evidence>
<dbReference type="InterPro" id="IPR012341">
    <property type="entry name" value="6hp_glycosidase-like_sf"/>
</dbReference>
<dbReference type="Proteomes" id="UP001519460">
    <property type="component" value="Unassembled WGS sequence"/>
</dbReference>
<sequence length="136" mass="14600">MAAKDGIASAQYRHWAMCQIHYALGDTGFSYVVGFGDQGWPLRAHHRGASCPNEPSPCGPQIMSSNEPNVHTLYGALVGGPDQGDGYKDQRSNYVSNEVACDYNAGFQTAVTGLRSLLITGERPEQTGNANCPYTS</sequence>
<dbReference type="InterPro" id="IPR001701">
    <property type="entry name" value="Glyco_hydro_9"/>
</dbReference>
<keyword evidence="7 8" id="KW-0624">Polysaccharide degradation</keyword>
<keyword evidence="6 8" id="KW-0326">Glycosidase</keyword>
<comment type="caution">
    <text evidence="11">The sequence shown here is derived from an EMBL/GenBank/DDBJ whole genome shotgun (WGS) entry which is preliminary data.</text>
</comment>
<dbReference type="EMBL" id="JACVVK020000495">
    <property type="protein sequence ID" value="KAK7471374.1"/>
    <property type="molecule type" value="Genomic_DNA"/>
</dbReference>
<feature type="domain" description="Glycoside hydrolase family 9" evidence="10">
    <location>
        <begin position="8"/>
        <end position="110"/>
    </location>
</feature>
<evidence type="ECO:0000256" key="7">
    <source>
        <dbReference type="ARBA" id="ARBA00023326"/>
    </source>
</evidence>
<keyword evidence="12" id="KW-1185">Reference proteome</keyword>
<feature type="active site" evidence="8">
    <location>
        <position position="98"/>
    </location>
</feature>
<protein>
    <recommendedName>
        <fullName evidence="9">Endoglucanase</fullName>
        <ecNumber evidence="9">3.2.1.4</ecNumber>
    </recommendedName>
</protein>
<evidence type="ECO:0000256" key="4">
    <source>
        <dbReference type="ARBA" id="ARBA00023001"/>
    </source>
</evidence>
<dbReference type="PANTHER" id="PTHR22298">
    <property type="entry name" value="ENDO-1,4-BETA-GLUCANASE"/>
    <property type="match status" value="1"/>
</dbReference>
<dbReference type="InterPro" id="IPR033126">
    <property type="entry name" value="Glyco_hydro_9_Asp/Glu_AS"/>
</dbReference>
<evidence type="ECO:0000313" key="12">
    <source>
        <dbReference type="Proteomes" id="UP001519460"/>
    </source>
</evidence>
<keyword evidence="3 8" id="KW-0378">Hydrolase</keyword>
<evidence type="ECO:0000256" key="3">
    <source>
        <dbReference type="ARBA" id="ARBA00022801"/>
    </source>
</evidence>
<organism evidence="11 12">
    <name type="scientific">Batillaria attramentaria</name>
    <dbReference type="NCBI Taxonomy" id="370345"/>
    <lineage>
        <taxon>Eukaryota</taxon>
        <taxon>Metazoa</taxon>
        <taxon>Spiralia</taxon>
        <taxon>Lophotrochozoa</taxon>
        <taxon>Mollusca</taxon>
        <taxon>Gastropoda</taxon>
        <taxon>Caenogastropoda</taxon>
        <taxon>Sorbeoconcha</taxon>
        <taxon>Cerithioidea</taxon>
        <taxon>Batillariidae</taxon>
        <taxon>Batillaria</taxon>
    </lineage>
</organism>
<reference evidence="11 12" key="1">
    <citation type="journal article" date="2023" name="Sci. Data">
        <title>Genome assembly of the Korean intertidal mud-creeper Batillaria attramentaria.</title>
        <authorList>
            <person name="Patra A.K."/>
            <person name="Ho P.T."/>
            <person name="Jun S."/>
            <person name="Lee S.J."/>
            <person name="Kim Y."/>
            <person name="Won Y.J."/>
        </authorList>
    </citation>
    <scope>NUCLEOTIDE SEQUENCE [LARGE SCALE GENOMIC DNA]</scope>
    <source>
        <strain evidence="11">Wonlab-2016</strain>
    </source>
</reference>
<evidence type="ECO:0000256" key="2">
    <source>
        <dbReference type="ARBA" id="ARBA00007072"/>
    </source>
</evidence>
<comment type="similarity">
    <text evidence="2 8 9">Belongs to the glycosyl hydrolase 9 (cellulase E) family.</text>
</comment>
<dbReference type="Gene3D" id="1.50.10.10">
    <property type="match status" value="1"/>
</dbReference>
<keyword evidence="4 9" id="KW-0136">Cellulose degradation</keyword>
<comment type="catalytic activity">
    <reaction evidence="1 9">
        <text>Endohydrolysis of (1-&gt;4)-beta-D-glucosidic linkages in cellulose, lichenin and cereal beta-D-glucans.</text>
        <dbReference type="EC" id="3.2.1.4"/>
    </reaction>
</comment>
<dbReference type="GO" id="GO:0030245">
    <property type="term" value="P:cellulose catabolic process"/>
    <property type="evidence" value="ECO:0007669"/>
    <property type="project" value="UniProtKB-KW"/>
</dbReference>
<dbReference type="AlphaFoldDB" id="A0ABD0JDA0"/>
<evidence type="ECO:0000256" key="6">
    <source>
        <dbReference type="ARBA" id="ARBA00023295"/>
    </source>
</evidence>
<dbReference type="InterPro" id="IPR008928">
    <property type="entry name" value="6-hairpin_glycosidase_sf"/>
</dbReference>
<dbReference type="GO" id="GO:0008810">
    <property type="term" value="F:cellulase activity"/>
    <property type="evidence" value="ECO:0007669"/>
    <property type="project" value="UniProtKB-EC"/>
</dbReference>
<dbReference type="SUPFAM" id="SSF48208">
    <property type="entry name" value="Six-hairpin glycosidases"/>
    <property type="match status" value="1"/>
</dbReference>